<protein>
    <submittedName>
        <fullName evidence="1">Uncharacterized protein</fullName>
    </submittedName>
</protein>
<dbReference type="AlphaFoldDB" id="A0A0A9F8T5"/>
<reference evidence="1" key="1">
    <citation type="submission" date="2014-09" db="EMBL/GenBank/DDBJ databases">
        <authorList>
            <person name="Magalhaes I.L.F."/>
            <person name="Oliveira U."/>
            <person name="Santos F.R."/>
            <person name="Vidigal T.H.D.A."/>
            <person name="Brescovit A.D."/>
            <person name="Santos A.J."/>
        </authorList>
    </citation>
    <scope>NUCLEOTIDE SEQUENCE</scope>
    <source>
        <tissue evidence="1">Shoot tissue taken approximately 20 cm above the soil surface</tissue>
    </source>
</reference>
<organism evidence="1">
    <name type="scientific">Arundo donax</name>
    <name type="common">Giant reed</name>
    <name type="synonym">Donax arundinaceus</name>
    <dbReference type="NCBI Taxonomy" id="35708"/>
    <lineage>
        <taxon>Eukaryota</taxon>
        <taxon>Viridiplantae</taxon>
        <taxon>Streptophyta</taxon>
        <taxon>Embryophyta</taxon>
        <taxon>Tracheophyta</taxon>
        <taxon>Spermatophyta</taxon>
        <taxon>Magnoliopsida</taxon>
        <taxon>Liliopsida</taxon>
        <taxon>Poales</taxon>
        <taxon>Poaceae</taxon>
        <taxon>PACMAD clade</taxon>
        <taxon>Arundinoideae</taxon>
        <taxon>Arundineae</taxon>
        <taxon>Arundo</taxon>
    </lineage>
</organism>
<reference evidence="1" key="2">
    <citation type="journal article" date="2015" name="Data Brief">
        <title>Shoot transcriptome of the giant reed, Arundo donax.</title>
        <authorList>
            <person name="Barrero R.A."/>
            <person name="Guerrero F.D."/>
            <person name="Moolhuijzen P."/>
            <person name="Goolsby J.A."/>
            <person name="Tidwell J."/>
            <person name="Bellgard S.E."/>
            <person name="Bellgard M.I."/>
        </authorList>
    </citation>
    <scope>NUCLEOTIDE SEQUENCE</scope>
    <source>
        <tissue evidence="1">Shoot tissue taken approximately 20 cm above the soil surface</tissue>
    </source>
</reference>
<proteinExistence type="predicted"/>
<sequence length="42" mass="4684">MPLPINLHNPIGSRTLCLCVCTVTQVYNCKKEKRITPLATGR</sequence>
<dbReference type="EMBL" id="GBRH01188426">
    <property type="protein sequence ID" value="JAE09470.1"/>
    <property type="molecule type" value="Transcribed_RNA"/>
</dbReference>
<name>A0A0A9F8T5_ARUDO</name>
<accession>A0A0A9F8T5</accession>
<evidence type="ECO:0000313" key="1">
    <source>
        <dbReference type="EMBL" id="JAE09470.1"/>
    </source>
</evidence>